<organism evidence="1 2">
    <name type="scientific">Trifolium pratense</name>
    <name type="common">Red clover</name>
    <dbReference type="NCBI Taxonomy" id="57577"/>
    <lineage>
        <taxon>Eukaryota</taxon>
        <taxon>Viridiplantae</taxon>
        <taxon>Streptophyta</taxon>
        <taxon>Embryophyta</taxon>
        <taxon>Tracheophyta</taxon>
        <taxon>Spermatophyta</taxon>
        <taxon>Magnoliopsida</taxon>
        <taxon>eudicotyledons</taxon>
        <taxon>Gunneridae</taxon>
        <taxon>Pentapetalae</taxon>
        <taxon>rosids</taxon>
        <taxon>fabids</taxon>
        <taxon>Fabales</taxon>
        <taxon>Fabaceae</taxon>
        <taxon>Papilionoideae</taxon>
        <taxon>50 kb inversion clade</taxon>
        <taxon>NPAAA clade</taxon>
        <taxon>Hologalegina</taxon>
        <taxon>IRL clade</taxon>
        <taxon>Trifolieae</taxon>
        <taxon>Trifolium</taxon>
    </lineage>
</organism>
<reference evidence="1 2" key="2">
    <citation type="journal article" date="2017" name="Front. Plant Sci.">
        <title>Gene Classification and Mining of Molecular Markers Useful in Red Clover (Trifolium pratense) Breeding.</title>
        <authorList>
            <person name="Istvanek J."/>
            <person name="Dluhosova J."/>
            <person name="Dluhos P."/>
            <person name="Patkova L."/>
            <person name="Nedelnik J."/>
            <person name="Repkova J."/>
        </authorList>
    </citation>
    <scope>NUCLEOTIDE SEQUENCE [LARGE SCALE GENOMIC DNA]</scope>
    <source>
        <strain evidence="2">cv. Tatra</strain>
        <tissue evidence="1">Young leaves</tissue>
    </source>
</reference>
<evidence type="ECO:0000313" key="1">
    <source>
        <dbReference type="EMBL" id="PNX55075.1"/>
    </source>
</evidence>
<evidence type="ECO:0000313" key="2">
    <source>
        <dbReference type="Proteomes" id="UP000236291"/>
    </source>
</evidence>
<name>A0A2K3JM07_TRIPR</name>
<feature type="non-terminal residue" evidence="1">
    <location>
        <position position="35"/>
    </location>
</feature>
<accession>A0A2K3JM07</accession>
<protein>
    <submittedName>
        <fullName evidence="1">Uncharacterized protein</fullName>
    </submittedName>
</protein>
<comment type="caution">
    <text evidence="1">The sequence shown here is derived from an EMBL/GenBank/DDBJ whole genome shotgun (WGS) entry which is preliminary data.</text>
</comment>
<dbReference type="EMBL" id="ASHM01070193">
    <property type="protein sequence ID" value="PNX55075.1"/>
    <property type="molecule type" value="Genomic_DNA"/>
</dbReference>
<gene>
    <name evidence="1" type="ORF">L195_g048701</name>
</gene>
<reference evidence="1 2" key="1">
    <citation type="journal article" date="2014" name="Am. J. Bot.">
        <title>Genome assembly and annotation for red clover (Trifolium pratense; Fabaceae).</title>
        <authorList>
            <person name="Istvanek J."/>
            <person name="Jaros M."/>
            <person name="Krenek A."/>
            <person name="Repkova J."/>
        </authorList>
    </citation>
    <scope>NUCLEOTIDE SEQUENCE [LARGE SCALE GENOMIC DNA]</scope>
    <source>
        <strain evidence="2">cv. Tatra</strain>
        <tissue evidence="1">Young leaves</tissue>
    </source>
</reference>
<dbReference type="Proteomes" id="UP000236291">
    <property type="component" value="Unassembled WGS sequence"/>
</dbReference>
<proteinExistence type="predicted"/>
<sequence length="35" mass="3879">MLPDQNRPRPVVLLFRSGEREGSFVPADAPTLKLA</sequence>
<dbReference type="AlphaFoldDB" id="A0A2K3JM07"/>